<dbReference type="Pfam" id="PF07883">
    <property type="entry name" value="Cupin_2"/>
    <property type="match status" value="1"/>
</dbReference>
<dbReference type="Gene3D" id="2.60.120.10">
    <property type="entry name" value="Jelly Rolls"/>
    <property type="match status" value="1"/>
</dbReference>
<keyword evidence="1" id="KW-0479">Metal-binding</keyword>
<evidence type="ECO:0000256" key="1">
    <source>
        <dbReference type="ARBA" id="ARBA00022723"/>
    </source>
</evidence>
<keyword evidence="4" id="KW-1185">Reference proteome</keyword>
<dbReference type="SUPFAM" id="SSF51182">
    <property type="entry name" value="RmlC-like cupins"/>
    <property type="match status" value="1"/>
</dbReference>
<dbReference type="GO" id="GO:0016853">
    <property type="term" value="F:isomerase activity"/>
    <property type="evidence" value="ECO:0007669"/>
    <property type="project" value="UniProtKB-KW"/>
</dbReference>
<proteinExistence type="predicted"/>
<name>A0A1H4DW66_9SPHI</name>
<dbReference type="InterPro" id="IPR051610">
    <property type="entry name" value="GPI/OXD"/>
</dbReference>
<evidence type="ECO:0000313" key="4">
    <source>
        <dbReference type="Proteomes" id="UP000198850"/>
    </source>
</evidence>
<dbReference type="PANTHER" id="PTHR35848:SF9">
    <property type="entry name" value="SLL1358 PROTEIN"/>
    <property type="match status" value="1"/>
</dbReference>
<dbReference type="PANTHER" id="PTHR35848">
    <property type="entry name" value="OXALATE-BINDING PROTEIN"/>
    <property type="match status" value="1"/>
</dbReference>
<dbReference type="InterPro" id="IPR014710">
    <property type="entry name" value="RmlC-like_jellyroll"/>
</dbReference>
<reference evidence="3 4" key="1">
    <citation type="submission" date="2016-10" db="EMBL/GenBank/DDBJ databases">
        <authorList>
            <person name="de Groot N.N."/>
        </authorList>
    </citation>
    <scope>NUCLEOTIDE SEQUENCE [LARGE SCALE GENOMIC DNA]</scope>
    <source>
        <strain evidence="3 4">DSM 19033</strain>
    </source>
</reference>
<protein>
    <submittedName>
        <fullName evidence="3">Mannose-6-phosphate isomerase, cupin superfamily</fullName>
    </submittedName>
</protein>
<evidence type="ECO:0000313" key="3">
    <source>
        <dbReference type="EMBL" id="SEA76442.1"/>
    </source>
</evidence>
<dbReference type="InterPro" id="IPR013096">
    <property type="entry name" value="Cupin_2"/>
</dbReference>
<dbReference type="RefSeq" id="WP_090556617.1">
    <property type="nucleotide sequence ID" value="NZ_FNRA01000005.1"/>
</dbReference>
<gene>
    <name evidence="3" type="ORF">SAMN05443550_105113</name>
</gene>
<organism evidence="3 4">
    <name type="scientific">Pedobacter hartonius</name>
    <dbReference type="NCBI Taxonomy" id="425514"/>
    <lineage>
        <taxon>Bacteria</taxon>
        <taxon>Pseudomonadati</taxon>
        <taxon>Bacteroidota</taxon>
        <taxon>Sphingobacteriia</taxon>
        <taxon>Sphingobacteriales</taxon>
        <taxon>Sphingobacteriaceae</taxon>
        <taxon>Pedobacter</taxon>
    </lineage>
</organism>
<keyword evidence="3" id="KW-0413">Isomerase</keyword>
<dbReference type="GO" id="GO:0046872">
    <property type="term" value="F:metal ion binding"/>
    <property type="evidence" value="ECO:0007669"/>
    <property type="project" value="UniProtKB-KW"/>
</dbReference>
<dbReference type="STRING" id="425514.SAMN05443550_105113"/>
<dbReference type="Proteomes" id="UP000198850">
    <property type="component" value="Unassembled WGS sequence"/>
</dbReference>
<dbReference type="EMBL" id="FNRA01000005">
    <property type="protein sequence ID" value="SEA76442.1"/>
    <property type="molecule type" value="Genomic_DNA"/>
</dbReference>
<sequence>MIKSIKNAEHYKWGDNCDGWHLLKTDNLSVIQEKMPLGAFEKRHFHGQAQQLFYILSGTATFEMDGEVFILNAGESIHVPKGAKHFISNHGSAELGFLVISEPKSHGDRTEVS</sequence>
<dbReference type="InterPro" id="IPR011051">
    <property type="entry name" value="RmlC_Cupin_sf"/>
</dbReference>
<dbReference type="AlphaFoldDB" id="A0A1H4DW66"/>
<accession>A0A1H4DW66</accession>
<evidence type="ECO:0000259" key="2">
    <source>
        <dbReference type="Pfam" id="PF07883"/>
    </source>
</evidence>
<feature type="domain" description="Cupin type-2" evidence="2">
    <location>
        <begin position="34"/>
        <end position="100"/>
    </location>
</feature>
<dbReference type="OrthoDB" id="9806121at2"/>